<reference evidence="3" key="1">
    <citation type="submission" date="2025-08" db="UniProtKB">
        <authorList>
            <consortium name="RefSeq"/>
        </authorList>
    </citation>
    <scope>IDENTIFICATION</scope>
    <source>
        <strain evidence="3">15112-1751.03</strain>
        <tissue evidence="3">Whole Adult</tissue>
    </source>
</reference>
<proteinExistence type="predicted"/>
<keyword evidence="2" id="KW-1185">Reference proteome</keyword>
<keyword evidence="1" id="KW-1133">Transmembrane helix</keyword>
<keyword evidence="1" id="KW-0472">Membrane</keyword>
<feature type="transmembrane region" description="Helical" evidence="1">
    <location>
        <begin position="73"/>
        <end position="90"/>
    </location>
</feature>
<dbReference type="AlphaFoldDB" id="A0A6P8WTP0"/>
<evidence type="ECO:0000256" key="1">
    <source>
        <dbReference type="SAM" id="Phobius"/>
    </source>
</evidence>
<sequence>MAKESWTIKSWAIVIAVISALYSLIYMGIEISNVMNRIIGPGMLATWTGVYFANILMNAFFMGRKGDWGKSEVVLWIIVTLVVYILRLVLIDYRKISERQLIFAIAVNVYIPLTFVMKALLYYQVANPTTDISTCLFGGGTTNVKSKNTGEVIVEDLSHTLHSTTAPNINNLNNDIEVVCDANDRPPSYKNVLAGQNTNLLSSKD</sequence>
<protein>
    <submittedName>
        <fullName evidence="3">Uncharacterized protein LOC117569841</fullName>
    </submittedName>
</protein>
<gene>
    <name evidence="3" type="primary">LOC117569841</name>
</gene>
<keyword evidence="1" id="KW-0812">Transmembrane</keyword>
<dbReference type="RefSeq" id="XP_034107061.1">
    <property type="nucleotide sequence ID" value="XM_034251170.2"/>
</dbReference>
<evidence type="ECO:0000313" key="3">
    <source>
        <dbReference type="RefSeq" id="XP_034107061.1"/>
    </source>
</evidence>
<feature type="transmembrane region" description="Helical" evidence="1">
    <location>
        <begin position="102"/>
        <end position="123"/>
    </location>
</feature>
<evidence type="ECO:0000313" key="2">
    <source>
        <dbReference type="Proteomes" id="UP000515160"/>
    </source>
</evidence>
<dbReference type="GeneID" id="117569841"/>
<organism evidence="2 3">
    <name type="scientific">Drosophila albomicans</name>
    <name type="common">Fruit fly</name>
    <dbReference type="NCBI Taxonomy" id="7291"/>
    <lineage>
        <taxon>Eukaryota</taxon>
        <taxon>Metazoa</taxon>
        <taxon>Ecdysozoa</taxon>
        <taxon>Arthropoda</taxon>
        <taxon>Hexapoda</taxon>
        <taxon>Insecta</taxon>
        <taxon>Pterygota</taxon>
        <taxon>Neoptera</taxon>
        <taxon>Endopterygota</taxon>
        <taxon>Diptera</taxon>
        <taxon>Brachycera</taxon>
        <taxon>Muscomorpha</taxon>
        <taxon>Ephydroidea</taxon>
        <taxon>Drosophilidae</taxon>
        <taxon>Drosophila</taxon>
    </lineage>
</organism>
<feature type="transmembrane region" description="Helical" evidence="1">
    <location>
        <begin position="6"/>
        <end position="26"/>
    </location>
</feature>
<dbReference type="Proteomes" id="UP000515160">
    <property type="component" value="Chromosome 3"/>
</dbReference>
<name>A0A6P8WTP0_DROAB</name>
<feature type="transmembrane region" description="Helical" evidence="1">
    <location>
        <begin position="38"/>
        <end position="61"/>
    </location>
</feature>
<accession>A0A6P8WTP0</accession>